<dbReference type="GO" id="GO:0006282">
    <property type="term" value="P:regulation of DNA repair"/>
    <property type="evidence" value="ECO:0007669"/>
    <property type="project" value="UniProtKB-UniRule"/>
</dbReference>
<feature type="domain" description="RecX first three-helical" evidence="8">
    <location>
        <begin position="10"/>
        <end position="48"/>
    </location>
</feature>
<evidence type="ECO:0000256" key="5">
    <source>
        <dbReference type="HAMAP-Rule" id="MF_01114"/>
    </source>
</evidence>
<evidence type="ECO:0000259" key="8">
    <source>
        <dbReference type="Pfam" id="PF21982"/>
    </source>
</evidence>
<reference evidence="9 10" key="1">
    <citation type="submission" date="2015-06" db="EMBL/GenBank/DDBJ databases">
        <title>Genome sequence of Pseudoalteromonas peptidolytica.</title>
        <authorList>
            <person name="Xie B.-B."/>
            <person name="Rong J.-C."/>
            <person name="Qin Q.-L."/>
            <person name="Zhang Y.-Z."/>
        </authorList>
    </citation>
    <scope>NUCLEOTIDE SEQUENCE [LARGE SCALE GENOMIC DNA]</scope>
    <source>
        <strain evidence="9 10">F12-50-A1</strain>
    </source>
</reference>
<comment type="subcellular location">
    <subcellularLocation>
        <location evidence="1 5">Cytoplasm</location>
    </subcellularLocation>
</comment>
<keyword evidence="4 5" id="KW-0963">Cytoplasm</keyword>
<dbReference type="Proteomes" id="UP000660708">
    <property type="component" value="Unassembled WGS sequence"/>
</dbReference>
<keyword evidence="10" id="KW-1185">Reference proteome</keyword>
<dbReference type="InterPro" id="IPR053926">
    <property type="entry name" value="RecX_HTH_1st"/>
</dbReference>
<proteinExistence type="inferred from homology"/>
<comment type="similarity">
    <text evidence="2 5">Belongs to the RecX family.</text>
</comment>
<evidence type="ECO:0000256" key="3">
    <source>
        <dbReference type="ARBA" id="ARBA00018111"/>
    </source>
</evidence>
<comment type="caution">
    <text evidence="9">The sequence shown here is derived from an EMBL/GenBank/DDBJ whole genome shotgun (WGS) entry which is preliminary data.</text>
</comment>
<gene>
    <name evidence="5 9" type="primary">recX</name>
    <name evidence="9" type="ORF">PPEP_a0486</name>
</gene>
<protein>
    <recommendedName>
        <fullName evidence="3 5">Regulatory protein RecX</fullName>
    </recommendedName>
</protein>
<dbReference type="HAMAP" id="MF_01114">
    <property type="entry name" value="RecX"/>
    <property type="match status" value="1"/>
</dbReference>
<evidence type="ECO:0000313" key="10">
    <source>
        <dbReference type="Proteomes" id="UP000660708"/>
    </source>
</evidence>
<sequence>MDELEVKKLKNYAVWLLSRQEYSQTGLTQKLLQKGATAEVAQQLVSWLVSLDYVNDHRFAESFLNRQIAKGLGAKRILLDAGQKGVSRDTLHALFAEREIDWYMQAAKTYQKKYGVCEQPLEYKEKTKRVRYMSYRGFSFDEIDFAIEAAMNAAEQEAIKGE</sequence>
<dbReference type="Pfam" id="PF02631">
    <property type="entry name" value="RecX_HTH2"/>
    <property type="match status" value="1"/>
</dbReference>
<feature type="domain" description="RecX third three-helical" evidence="7">
    <location>
        <begin position="103"/>
        <end position="147"/>
    </location>
</feature>
<evidence type="ECO:0000313" key="9">
    <source>
        <dbReference type="EMBL" id="MBE0345584.1"/>
    </source>
</evidence>
<dbReference type="PANTHER" id="PTHR33602:SF1">
    <property type="entry name" value="REGULATORY PROTEIN RECX FAMILY PROTEIN"/>
    <property type="match status" value="1"/>
</dbReference>
<dbReference type="PANTHER" id="PTHR33602">
    <property type="entry name" value="REGULATORY PROTEIN RECX FAMILY PROTEIN"/>
    <property type="match status" value="1"/>
</dbReference>
<dbReference type="RefSeq" id="WP_125254025.1">
    <property type="nucleotide sequence ID" value="NZ_AQHF01000020.1"/>
</dbReference>
<comment type="function">
    <text evidence="5">Modulates RecA activity.</text>
</comment>
<dbReference type="InterPro" id="IPR003783">
    <property type="entry name" value="Regulatory_RecX"/>
</dbReference>
<organism evidence="9 10">
    <name type="scientific">Pseudoalteromonas peptidolytica F12-50-A1</name>
    <dbReference type="NCBI Taxonomy" id="1315280"/>
    <lineage>
        <taxon>Bacteria</taxon>
        <taxon>Pseudomonadati</taxon>
        <taxon>Pseudomonadota</taxon>
        <taxon>Gammaproteobacteria</taxon>
        <taxon>Alteromonadales</taxon>
        <taxon>Pseudoalteromonadaceae</taxon>
        <taxon>Pseudoalteromonas</taxon>
    </lineage>
</organism>
<evidence type="ECO:0000259" key="6">
    <source>
        <dbReference type="Pfam" id="PF02631"/>
    </source>
</evidence>
<feature type="domain" description="RecX second three-helical" evidence="6">
    <location>
        <begin position="55"/>
        <end position="90"/>
    </location>
</feature>
<evidence type="ECO:0000256" key="1">
    <source>
        <dbReference type="ARBA" id="ARBA00004496"/>
    </source>
</evidence>
<dbReference type="Pfam" id="PF21981">
    <property type="entry name" value="RecX_HTH3"/>
    <property type="match status" value="1"/>
</dbReference>
<evidence type="ECO:0000259" key="7">
    <source>
        <dbReference type="Pfam" id="PF21981"/>
    </source>
</evidence>
<dbReference type="GO" id="GO:0005737">
    <property type="term" value="C:cytoplasm"/>
    <property type="evidence" value="ECO:0007669"/>
    <property type="project" value="UniProtKB-SubCell"/>
</dbReference>
<evidence type="ECO:0000256" key="4">
    <source>
        <dbReference type="ARBA" id="ARBA00022490"/>
    </source>
</evidence>
<evidence type="ECO:0000256" key="2">
    <source>
        <dbReference type="ARBA" id="ARBA00009695"/>
    </source>
</evidence>
<dbReference type="InterPro" id="IPR036388">
    <property type="entry name" value="WH-like_DNA-bd_sf"/>
</dbReference>
<dbReference type="Pfam" id="PF21982">
    <property type="entry name" value="RecX_HTH1"/>
    <property type="match status" value="1"/>
</dbReference>
<dbReference type="AlphaFoldDB" id="A0A8I0MUU1"/>
<dbReference type="InterPro" id="IPR053924">
    <property type="entry name" value="RecX_HTH_2nd"/>
</dbReference>
<dbReference type="Gene3D" id="1.10.10.10">
    <property type="entry name" value="Winged helix-like DNA-binding domain superfamily/Winged helix DNA-binding domain"/>
    <property type="match status" value="3"/>
</dbReference>
<name>A0A8I0MUU1_9GAMM</name>
<accession>A0A8I0MUU1</accession>
<dbReference type="InterPro" id="IPR053925">
    <property type="entry name" value="RecX_HTH_3rd"/>
</dbReference>
<dbReference type="EMBL" id="AQHF01000020">
    <property type="protein sequence ID" value="MBE0345584.1"/>
    <property type="molecule type" value="Genomic_DNA"/>
</dbReference>